<evidence type="ECO:0000313" key="14">
    <source>
        <dbReference type="EMBL" id="MBM6923322.1"/>
    </source>
</evidence>
<evidence type="ECO:0000256" key="13">
    <source>
        <dbReference type="NCBIfam" id="TIGR00228"/>
    </source>
</evidence>
<keyword evidence="8 12" id="KW-0460">Magnesium</keyword>
<evidence type="ECO:0000256" key="8">
    <source>
        <dbReference type="ARBA" id="ARBA00022842"/>
    </source>
</evidence>
<evidence type="ECO:0000256" key="9">
    <source>
        <dbReference type="ARBA" id="ARBA00023125"/>
    </source>
</evidence>
<comment type="function">
    <text evidence="12">The RuvA-RuvB-RuvC complex processes Holliday junction (HJ) DNA during genetic recombination and DNA repair. Endonuclease that resolves HJ intermediates. Cleaves cruciform DNA by making single-stranded nicks across the HJ at symmetrical positions within the homologous arms, yielding a 5'-phosphate and a 3'-hydroxyl group; requires a central core of homology in the junction. The consensus cleavage sequence is 5'-(A/T)TT(C/G)-3'. Cleavage occurs on the 3'-side of the TT dinucleotide at the point of strand exchange. HJ branch migration catalyzed by RuvA-RuvB allows RuvC to scan DNA until it finds its consensus sequence, where it cleaves and resolves the cruciform DNA.</text>
</comment>
<evidence type="ECO:0000313" key="15">
    <source>
        <dbReference type="Proteomes" id="UP000724149"/>
    </source>
</evidence>
<dbReference type="CDD" id="cd16962">
    <property type="entry name" value="RuvC"/>
    <property type="match status" value="1"/>
</dbReference>
<comment type="subcellular location">
    <subcellularLocation>
        <location evidence="12">Cytoplasm</location>
    </subcellularLocation>
</comment>
<proteinExistence type="inferred from homology"/>
<feature type="binding site" evidence="12">
    <location>
        <position position="67"/>
    </location>
    <ligand>
        <name>Mg(2+)</name>
        <dbReference type="ChEBI" id="CHEBI:18420"/>
        <label>2</label>
    </ligand>
</feature>
<keyword evidence="6 12" id="KW-0227">DNA damage</keyword>
<dbReference type="Gene3D" id="3.30.420.10">
    <property type="entry name" value="Ribonuclease H-like superfamily/Ribonuclease H"/>
    <property type="match status" value="1"/>
</dbReference>
<comment type="similarity">
    <text evidence="1 12">Belongs to the RuvC family.</text>
</comment>
<feature type="binding site" evidence="12">
    <location>
        <position position="140"/>
    </location>
    <ligand>
        <name>Mg(2+)</name>
        <dbReference type="ChEBI" id="CHEBI:18420"/>
        <label>1</label>
    </ligand>
</feature>
<dbReference type="GO" id="GO:0016787">
    <property type="term" value="F:hydrolase activity"/>
    <property type="evidence" value="ECO:0007669"/>
    <property type="project" value="UniProtKB-KW"/>
</dbReference>
<keyword evidence="15" id="KW-1185">Reference proteome</keyword>
<accession>A0ABS2GLH9</accession>
<evidence type="ECO:0000256" key="4">
    <source>
        <dbReference type="ARBA" id="ARBA00022723"/>
    </source>
</evidence>
<keyword evidence="7 12" id="KW-0378">Hydrolase</keyword>
<keyword evidence="5 12" id="KW-0255">Endonuclease</keyword>
<keyword evidence="11 12" id="KW-0234">DNA repair</keyword>
<feature type="active site" evidence="12">
    <location>
        <position position="140"/>
    </location>
</feature>
<comment type="subunit">
    <text evidence="12">Homodimer which binds Holliday junction (HJ) DNA. The HJ becomes 2-fold symmetrical on binding to RuvC with unstacked arms; it has a different conformation from HJ DNA in complex with RuvA. In the full resolvosome a probable DNA-RuvA(4)-RuvB(12)-RuvC(2) complex forms which resolves the HJ.</text>
</comment>
<protein>
    <recommendedName>
        <fullName evidence="12 13">Crossover junction endodeoxyribonuclease RuvC</fullName>
        <ecNumber evidence="12 13">3.1.21.10</ecNumber>
    </recommendedName>
    <alternativeName>
        <fullName evidence="12">Holliday junction nuclease RuvC</fullName>
    </alternativeName>
    <alternativeName>
        <fullName evidence="12">Holliday junction resolvase RuvC</fullName>
    </alternativeName>
</protein>
<dbReference type="NCBIfam" id="TIGR00228">
    <property type="entry name" value="ruvC"/>
    <property type="match status" value="1"/>
</dbReference>
<feature type="active site" evidence="12">
    <location>
        <position position="7"/>
    </location>
</feature>
<dbReference type="EMBL" id="JACSNR010000005">
    <property type="protein sequence ID" value="MBM6923322.1"/>
    <property type="molecule type" value="Genomic_DNA"/>
</dbReference>
<comment type="catalytic activity">
    <reaction evidence="12">
        <text>Endonucleolytic cleavage at a junction such as a reciprocal single-stranded crossover between two homologous DNA duplexes (Holliday junction).</text>
        <dbReference type="EC" id="3.1.21.10"/>
    </reaction>
</comment>
<evidence type="ECO:0000256" key="6">
    <source>
        <dbReference type="ARBA" id="ARBA00022763"/>
    </source>
</evidence>
<dbReference type="InterPro" id="IPR020563">
    <property type="entry name" value="X-over_junc_endoDNase_Mg_BS"/>
</dbReference>
<feature type="binding site" evidence="12">
    <location>
        <position position="7"/>
    </location>
    <ligand>
        <name>Mg(2+)</name>
        <dbReference type="ChEBI" id="CHEBI:18420"/>
        <label>1</label>
    </ligand>
</feature>
<dbReference type="PANTHER" id="PTHR30194">
    <property type="entry name" value="CROSSOVER JUNCTION ENDODEOXYRIBONUCLEASE RUVC"/>
    <property type="match status" value="1"/>
</dbReference>
<dbReference type="InterPro" id="IPR002176">
    <property type="entry name" value="X-over_junc_endoDNase_RuvC"/>
</dbReference>
<dbReference type="NCBIfam" id="NF000711">
    <property type="entry name" value="PRK00039.2-1"/>
    <property type="match status" value="1"/>
</dbReference>
<dbReference type="InterPro" id="IPR036397">
    <property type="entry name" value="RNaseH_sf"/>
</dbReference>
<evidence type="ECO:0000256" key="3">
    <source>
        <dbReference type="ARBA" id="ARBA00022722"/>
    </source>
</evidence>
<dbReference type="PANTHER" id="PTHR30194:SF3">
    <property type="entry name" value="CROSSOVER JUNCTION ENDODEOXYRIBONUCLEASE RUVC"/>
    <property type="match status" value="1"/>
</dbReference>
<evidence type="ECO:0000256" key="7">
    <source>
        <dbReference type="ARBA" id="ARBA00022801"/>
    </source>
</evidence>
<comment type="cofactor">
    <cofactor evidence="12">
        <name>Mg(2+)</name>
        <dbReference type="ChEBI" id="CHEBI:18420"/>
    </cofactor>
    <text evidence="12">Binds 2 Mg(2+) ion per subunit.</text>
</comment>
<dbReference type="EC" id="3.1.21.10" evidence="12 13"/>
<evidence type="ECO:0000256" key="12">
    <source>
        <dbReference type="HAMAP-Rule" id="MF_00034"/>
    </source>
</evidence>
<evidence type="ECO:0000256" key="5">
    <source>
        <dbReference type="ARBA" id="ARBA00022759"/>
    </source>
</evidence>
<keyword evidence="2 12" id="KW-0963">Cytoplasm</keyword>
<keyword evidence="3 12" id="KW-0540">Nuclease</keyword>
<dbReference type="PRINTS" id="PR00696">
    <property type="entry name" value="RSOLVASERUVC"/>
</dbReference>
<evidence type="ECO:0000256" key="1">
    <source>
        <dbReference type="ARBA" id="ARBA00009518"/>
    </source>
</evidence>
<dbReference type="PROSITE" id="PS01321">
    <property type="entry name" value="RUVC"/>
    <property type="match status" value="1"/>
</dbReference>
<keyword evidence="10 12" id="KW-0233">DNA recombination</keyword>
<dbReference type="HAMAP" id="MF_00034">
    <property type="entry name" value="RuvC"/>
    <property type="match status" value="1"/>
</dbReference>
<keyword evidence="9 12" id="KW-0238">DNA-binding</keyword>
<dbReference type="RefSeq" id="WP_204720689.1">
    <property type="nucleotide sequence ID" value="NZ_JACSNR010000005.1"/>
</dbReference>
<reference evidence="14 15" key="1">
    <citation type="journal article" date="2021" name="Sci. Rep.">
        <title>The distribution of antibiotic resistance genes in chicken gut microbiota commensals.</title>
        <authorList>
            <person name="Juricova H."/>
            <person name="Matiasovicova J."/>
            <person name="Kubasova T."/>
            <person name="Cejkova D."/>
            <person name="Rychlik I."/>
        </authorList>
    </citation>
    <scope>NUCLEOTIDE SEQUENCE [LARGE SCALE GENOMIC DNA]</scope>
    <source>
        <strain evidence="14 15">An564</strain>
    </source>
</reference>
<gene>
    <name evidence="12 14" type="primary">ruvC</name>
    <name evidence="14" type="ORF">H9X81_06425</name>
</gene>
<dbReference type="Pfam" id="PF02075">
    <property type="entry name" value="RuvC"/>
    <property type="match status" value="1"/>
</dbReference>
<evidence type="ECO:0000256" key="2">
    <source>
        <dbReference type="ARBA" id="ARBA00022490"/>
    </source>
</evidence>
<evidence type="ECO:0000256" key="11">
    <source>
        <dbReference type="ARBA" id="ARBA00023204"/>
    </source>
</evidence>
<dbReference type="SUPFAM" id="SSF53098">
    <property type="entry name" value="Ribonuclease H-like"/>
    <property type="match status" value="1"/>
</dbReference>
<name>A0ABS2GLH9_9FIRM</name>
<organism evidence="14 15">
    <name type="scientific">Hydrogenoanaerobacterium saccharovorans</name>
    <dbReference type="NCBI Taxonomy" id="474960"/>
    <lineage>
        <taxon>Bacteria</taxon>
        <taxon>Bacillati</taxon>
        <taxon>Bacillota</taxon>
        <taxon>Clostridia</taxon>
        <taxon>Eubacteriales</taxon>
        <taxon>Oscillospiraceae</taxon>
        <taxon>Hydrogenoanaerobacterium</taxon>
    </lineage>
</organism>
<keyword evidence="4 12" id="KW-0479">Metal-binding</keyword>
<evidence type="ECO:0000256" key="10">
    <source>
        <dbReference type="ARBA" id="ARBA00023172"/>
    </source>
</evidence>
<feature type="active site" evidence="12">
    <location>
        <position position="67"/>
    </location>
</feature>
<comment type="caution">
    <text evidence="14">The sequence shown here is derived from an EMBL/GenBank/DDBJ whole genome shotgun (WGS) entry which is preliminary data.</text>
</comment>
<dbReference type="InterPro" id="IPR012337">
    <property type="entry name" value="RNaseH-like_sf"/>
</dbReference>
<dbReference type="Proteomes" id="UP000724149">
    <property type="component" value="Unassembled WGS sequence"/>
</dbReference>
<sequence>MIILGIDPGYAIVGYGVVSYDNRTFTPITYGAVTTEAGLDADLRLEQVYDRISAVIDRYQPDAIAIEQLFFTNNKTTGIMVAQARGVILLAARKKGVPTYEYTPMQVKQSVVGYGKAVKKQVMEMTRILLRLEKIPKPDDAADALAIAICHGHSAGSYMGRSRLEEAIARSEARDARRMAEIERRKLEQRG</sequence>